<feature type="domain" description="Phytase-like" evidence="1">
    <location>
        <begin position="53"/>
        <end position="290"/>
    </location>
</feature>
<dbReference type="Pfam" id="PF13449">
    <property type="entry name" value="Phytase-like"/>
    <property type="match status" value="1"/>
</dbReference>
<organism evidence="2 3">
    <name type="scientific">Alteraurantiacibacter lauratis</name>
    <dbReference type="NCBI Taxonomy" id="2054627"/>
    <lineage>
        <taxon>Bacteria</taxon>
        <taxon>Pseudomonadati</taxon>
        <taxon>Pseudomonadota</taxon>
        <taxon>Alphaproteobacteria</taxon>
        <taxon>Sphingomonadales</taxon>
        <taxon>Erythrobacteraceae</taxon>
        <taxon>Alteraurantiacibacter</taxon>
    </lineage>
</organism>
<comment type="caution">
    <text evidence="2">The sequence shown here is derived from an EMBL/GenBank/DDBJ whole genome shotgun (WGS) entry which is preliminary data.</text>
</comment>
<evidence type="ECO:0000259" key="1">
    <source>
        <dbReference type="Pfam" id="PF13449"/>
    </source>
</evidence>
<protein>
    <submittedName>
        <fullName evidence="2">Esterase-like activity of phytase family protein</fullName>
    </submittedName>
</protein>
<dbReference type="Proteomes" id="UP001595378">
    <property type="component" value="Unassembled WGS sequence"/>
</dbReference>
<accession>A0ABV7EEC7</accession>
<dbReference type="SUPFAM" id="SSF63829">
    <property type="entry name" value="Calcium-dependent phosphotriesterase"/>
    <property type="match status" value="1"/>
</dbReference>
<evidence type="ECO:0000313" key="3">
    <source>
        <dbReference type="Proteomes" id="UP001595378"/>
    </source>
</evidence>
<dbReference type="EMBL" id="JBHRSU010000029">
    <property type="protein sequence ID" value="MFC3101045.1"/>
    <property type="molecule type" value="Genomic_DNA"/>
</dbReference>
<evidence type="ECO:0000313" key="2">
    <source>
        <dbReference type="EMBL" id="MFC3101045.1"/>
    </source>
</evidence>
<gene>
    <name evidence="2" type="ORF">ACFODK_09095</name>
</gene>
<reference evidence="3" key="1">
    <citation type="journal article" date="2019" name="Int. J. Syst. Evol. Microbiol.">
        <title>The Global Catalogue of Microorganisms (GCM) 10K type strain sequencing project: providing services to taxonomists for standard genome sequencing and annotation.</title>
        <authorList>
            <consortium name="The Broad Institute Genomics Platform"/>
            <consortium name="The Broad Institute Genome Sequencing Center for Infectious Disease"/>
            <person name="Wu L."/>
            <person name="Ma J."/>
        </authorList>
    </citation>
    <scope>NUCLEOTIDE SEQUENCE [LARGE SCALE GENOMIC DNA]</scope>
    <source>
        <strain evidence="3">KCTC 52606</strain>
    </source>
</reference>
<name>A0ABV7EEC7_9SPHN</name>
<proteinExistence type="predicted"/>
<dbReference type="RefSeq" id="WP_336919832.1">
    <property type="nucleotide sequence ID" value="NZ_JBANRN010000012.1"/>
</dbReference>
<keyword evidence="3" id="KW-1185">Reference proteome</keyword>
<dbReference type="InterPro" id="IPR027372">
    <property type="entry name" value="Phytase-like_dom"/>
</dbReference>
<sequence>MTLLLLGPIWLRGGPVTAPPEDVTVRAVEVALPARQGDFTRAGLWQLASPSMEFGGFSALLPLGDGLLRLFSDRGTRLTLAVEDGVLRHPGDRRVFAQVWDVGDFGNVRRDIESATRDPETGDYWLGFENFNAIVRYDVASNRIAARRPPEMQPWPVNGGAEALVRLKDGRFIVLPEHRGDGLLFASDPTADGAAARFRFTLPDPYYATAMAQLPDGRVLVLARGLRPSLPPFTARLYLGDPARITPGGRWPLERLLDLDTILPRENYEALGVRAQDDGTVEIWIASDDNQAALQRTLVARLIWQPAQ</sequence>